<feature type="compositionally biased region" description="Polar residues" evidence="2">
    <location>
        <begin position="448"/>
        <end position="457"/>
    </location>
</feature>
<keyword evidence="4" id="KW-1185">Reference proteome</keyword>
<protein>
    <recommendedName>
        <fullName evidence="5">Coiled-coil domain-containing protein 14</fullName>
    </recommendedName>
</protein>
<dbReference type="GeneTree" id="ENSGT00390000017916"/>
<reference evidence="3" key="2">
    <citation type="submission" date="2025-08" db="UniProtKB">
        <authorList>
            <consortium name="Ensembl"/>
        </authorList>
    </citation>
    <scope>IDENTIFICATION</scope>
</reference>
<reference evidence="3" key="3">
    <citation type="submission" date="2025-09" db="UniProtKB">
        <authorList>
            <consortium name="Ensembl"/>
        </authorList>
    </citation>
    <scope>IDENTIFICATION</scope>
</reference>
<feature type="coiled-coil region" evidence="1">
    <location>
        <begin position="253"/>
        <end position="280"/>
    </location>
</feature>
<evidence type="ECO:0000256" key="2">
    <source>
        <dbReference type="SAM" id="MobiDB-lite"/>
    </source>
</evidence>
<evidence type="ECO:0008006" key="5">
    <source>
        <dbReference type="Google" id="ProtNLM"/>
    </source>
</evidence>
<dbReference type="Proteomes" id="UP000694580">
    <property type="component" value="Chromosome 15"/>
</dbReference>
<organism evidence="3 4">
    <name type="scientific">Denticeps clupeoides</name>
    <name type="common">denticle herring</name>
    <dbReference type="NCBI Taxonomy" id="299321"/>
    <lineage>
        <taxon>Eukaryota</taxon>
        <taxon>Metazoa</taxon>
        <taxon>Chordata</taxon>
        <taxon>Craniata</taxon>
        <taxon>Vertebrata</taxon>
        <taxon>Euteleostomi</taxon>
        <taxon>Actinopterygii</taxon>
        <taxon>Neopterygii</taxon>
        <taxon>Teleostei</taxon>
        <taxon>Clupei</taxon>
        <taxon>Clupeiformes</taxon>
        <taxon>Denticipitoidei</taxon>
        <taxon>Denticipitidae</taxon>
        <taxon>Denticeps</taxon>
    </lineage>
</organism>
<keyword evidence="1" id="KW-0175">Coiled coil</keyword>
<evidence type="ECO:0000313" key="3">
    <source>
        <dbReference type="Ensembl" id="ENSDCDP00010013230.1"/>
    </source>
</evidence>
<feature type="region of interest" description="Disordered" evidence="2">
    <location>
        <begin position="448"/>
        <end position="472"/>
    </location>
</feature>
<feature type="region of interest" description="Disordered" evidence="2">
    <location>
        <begin position="111"/>
        <end position="139"/>
    </location>
</feature>
<gene>
    <name evidence="3" type="primary">ccdc14</name>
</gene>
<proteinExistence type="predicted"/>
<evidence type="ECO:0000313" key="4">
    <source>
        <dbReference type="Proteomes" id="UP000694580"/>
    </source>
</evidence>
<sequence length="649" mass="71479">MQNRNLNLLLKTFSYLPFPCFFFLLLLGVPSATVFNCRLTTSTPALSPDRAALAYSQPCASHCTQAHGLSGAQHHQFTQHWAVTGVAPSLQTGGVSPAQLMAHGAQCLSNPTSSVLPQQTTLSSSSDTPGSQMPQTPEQVQGFWCHPESIGSTLASSECYSENSEVEEVGTGDSMPISVTHTQTLPVKVKATSPEKTTRKVTTVNQLLEELKTLVSSKDNAAVQLIGEVEQIIALLPAVVGATNVQAEIALALQPLRSENTQLRRRLRILNQQLRERERVEWMARPVDSTLELASLQSLNLSLQTQLKETCKHLQETQLENQQLWQATRKKEQELQLSREQSEAESSRIRTDVGKALVEMKTCQRKLEDSERDNVALMLTLHQRESEISKLQDVIRNLQGSSGLDNLSKPDSQHSKETFGLYEDEQRDLSGCVSDSVRTSLQILESNYSPHKTSSPQYDPWNDEGTTGPTEKVWSPVRHAVDGSIISNMEQRRNFIPLRETIVGQMPCTQKLSPARGQSFEVSRESAVGQEGFTALSHALDEMYVSSRVPSQGTPHVRLDCDPATAIISQNARHHWDHGKSSSLVGWPSVTDTIFSSCDSQSLASDGSSNSWSTFNTCDEMNFRSGLAALDASIASLQRTLQADLKIMP</sequence>
<reference evidence="3 4" key="1">
    <citation type="submission" date="2020-06" db="EMBL/GenBank/DDBJ databases">
        <authorList>
            <consortium name="Wellcome Sanger Institute Data Sharing"/>
        </authorList>
    </citation>
    <scope>NUCLEOTIDE SEQUENCE [LARGE SCALE GENOMIC DNA]</scope>
</reference>
<dbReference type="PANTHER" id="PTHR22367:SF2">
    <property type="entry name" value="COILED-COIL DOMAIN-CONTAINING PROTEIN 14"/>
    <property type="match status" value="1"/>
</dbReference>
<accession>A0AAY4AXX3</accession>
<dbReference type="PANTHER" id="PTHR22367">
    <property type="entry name" value="COILED-COIL DOMAIN-CONTAINING PROTEIN 14"/>
    <property type="match status" value="1"/>
</dbReference>
<dbReference type="Ensembl" id="ENSDCDT00010013944.1">
    <property type="protein sequence ID" value="ENSDCDP00010013230.1"/>
    <property type="gene ID" value="ENSDCDG00010006041.1"/>
</dbReference>
<dbReference type="InterPro" id="IPR029343">
    <property type="entry name" value="CCDC14"/>
</dbReference>
<name>A0AAY4AXX3_9TELE</name>
<dbReference type="Pfam" id="PF15254">
    <property type="entry name" value="CCDC14"/>
    <property type="match status" value="2"/>
</dbReference>
<dbReference type="GO" id="GO:0071539">
    <property type="term" value="P:protein localization to centrosome"/>
    <property type="evidence" value="ECO:0007669"/>
    <property type="project" value="TreeGrafter"/>
</dbReference>
<dbReference type="GO" id="GO:0034451">
    <property type="term" value="C:centriolar satellite"/>
    <property type="evidence" value="ECO:0007669"/>
    <property type="project" value="TreeGrafter"/>
</dbReference>
<dbReference type="AlphaFoldDB" id="A0AAY4AXX3"/>
<evidence type="ECO:0000256" key="1">
    <source>
        <dbReference type="SAM" id="Coils"/>
    </source>
</evidence>